<evidence type="ECO:0000256" key="4">
    <source>
        <dbReference type="PROSITE-ProRule" id="PRU00146"/>
    </source>
</evidence>
<feature type="non-terminal residue" evidence="8">
    <location>
        <position position="1250"/>
    </location>
</feature>
<dbReference type="InterPro" id="IPR037259">
    <property type="entry name" value="BRK_sf"/>
</dbReference>
<dbReference type="GO" id="GO:0006351">
    <property type="term" value="P:DNA-templated transcription"/>
    <property type="evidence" value="ECO:0007669"/>
    <property type="project" value="InterPro"/>
</dbReference>
<feature type="compositionally biased region" description="Low complexity" evidence="5">
    <location>
        <begin position="737"/>
        <end position="746"/>
    </location>
</feature>
<evidence type="ECO:0000256" key="5">
    <source>
        <dbReference type="SAM" id="MobiDB-lite"/>
    </source>
</evidence>
<dbReference type="Proteomes" id="UP000054359">
    <property type="component" value="Unassembled WGS sequence"/>
</dbReference>
<dbReference type="Gene3D" id="1.10.472.30">
    <property type="entry name" value="Transcription elongation factor S-II, central domain"/>
    <property type="match status" value="1"/>
</dbReference>
<dbReference type="InterPro" id="IPR013083">
    <property type="entry name" value="Znf_RING/FYVE/PHD"/>
</dbReference>
<feature type="region of interest" description="Disordered" evidence="5">
    <location>
        <begin position="686"/>
        <end position="752"/>
    </location>
</feature>
<dbReference type="SMART" id="SM00249">
    <property type="entry name" value="PHD"/>
    <property type="match status" value="1"/>
</dbReference>
<dbReference type="Gene3D" id="3.30.40.10">
    <property type="entry name" value="Zinc/RING finger domain, C3HC4 (zinc finger)"/>
    <property type="match status" value="1"/>
</dbReference>
<feature type="region of interest" description="Disordered" evidence="5">
    <location>
        <begin position="265"/>
        <end position="295"/>
    </location>
</feature>
<feature type="region of interest" description="Disordered" evidence="5">
    <location>
        <begin position="926"/>
        <end position="971"/>
    </location>
</feature>
<dbReference type="PANTHER" id="PTHR11477:SF51">
    <property type="entry name" value="PROTEIN PARTNER OF SNF, ISOFORM B"/>
    <property type="match status" value="1"/>
</dbReference>
<feature type="compositionally biased region" description="Low complexity" evidence="5">
    <location>
        <begin position="1070"/>
        <end position="1087"/>
    </location>
</feature>
<dbReference type="Pfam" id="PF00628">
    <property type="entry name" value="PHD"/>
    <property type="match status" value="1"/>
</dbReference>
<organism evidence="8 9">
    <name type="scientific">Stegodyphus mimosarum</name>
    <name type="common">African social velvet spider</name>
    <dbReference type="NCBI Taxonomy" id="407821"/>
    <lineage>
        <taxon>Eukaryota</taxon>
        <taxon>Metazoa</taxon>
        <taxon>Ecdysozoa</taxon>
        <taxon>Arthropoda</taxon>
        <taxon>Chelicerata</taxon>
        <taxon>Arachnida</taxon>
        <taxon>Araneae</taxon>
        <taxon>Araneomorphae</taxon>
        <taxon>Entelegynae</taxon>
        <taxon>Eresoidea</taxon>
        <taxon>Eresidae</taxon>
        <taxon>Stegodyphus</taxon>
    </lineage>
</organism>
<evidence type="ECO:0000256" key="3">
    <source>
        <dbReference type="ARBA" id="ARBA00022833"/>
    </source>
</evidence>
<feature type="domain" description="PHD-type" evidence="6">
    <location>
        <begin position="754"/>
        <end position="808"/>
    </location>
</feature>
<keyword evidence="1" id="KW-0479">Metal-binding</keyword>
<protein>
    <submittedName>
        <fullName evidence="8">PHD finger protein 3</fullName>
    </submittedName>
</protein>
<evidence type="ECO:0000256" key="2">
    <source>
        <dbReference type="ARBA" id="ARBA00022771"/>
    </source>
</evidence>
<dbReference type="PROSITE" id="PS51321">
    <property type="entry name" value="TFIIS_CENTRAL"/>
    <property type="match status" value="1"/>
</dbReference>
<keyword evidence="2 4" id="KW-0863">Zinc-finger</keyword>
<feature type="compositionally biased region" description="Polar residues" evidence="5">
    <location>
        <begin position="342"/>
        <end position="358"/>
    </location>
</feature>
<dbReference type="SUPFAM" id="SSF160481">
    <property type="entry name" value="BRK domain-like"/>
    <property type="match status" value="1"/>
</dbReference>
<dbReference type="InterPro" id="IPR019787">
    <property type="entry name" value="Znf_PHD-finger"/>
</dbReference>
<dbReference type="OrthoDB" id="1884872at2759"/>
<dbReference type="InterPro" id="IPR003618">
    <property type="entry name" value="TFIIS_cen_dom"/>
</dbReference>
<dbReference type="PANTHER" id="PTHR11477">
    <property type="entry name" value="TRANSCRIPTION FACTOR S-II ZINC FINGER DOMAIN-CONTAINING PROTEIN"/>
    <property type="match status" value="1"/>
</dbReference>
<dbReference type="Pfam" id="PF07500">
    <property type="entry name" value="TFIIS_M"/>
    <property type="match status" value="1"/>
</dbReference>
<dbReference type="SUPFAM" id="SSF46942">
    <property type="entry name" value="Elongation factor TFIIS domain 2"/>
    <property type="match status" value="1"/>
</dbReference>
<dbReference type="GO" id="GO:0005634">
    <property type="term" value="C:nucleus"/>
    <property type="evidence" value="ECO:0007669"/>
    <property type="project" value="TreeGrafter"/>
</dbReference>
<evidence type="ECO:0000259" key="7">
    <source>
        <dbReference type="PROSITE" id="PS51321"/>
    </source>
</evidence>
<dbReference type="InterPro" id="IPR019786">
    <property type="entry name" value="Zinc_finger_PHD-type_CS"/>
</dbReference>
<dbReference type="PROSITE" id="PS50016">
    <property type="entry name" value="ZF_PHD_2"/>
    <property type="match status" value="1"/>
</dbReference>
<proteinExistence type="predicted"/>
<evidence type="ECO:0000313" key="9">
    <source>
        <dbReference type="Proteomes" id="UP000054359"/>
    </source>
</evidence>
<feature type="compositionally biased region" description="Basic and acidic residues" evidence="5">
    <location>
        <begin position="316"/>
        <end position="328"/>
    </location>
</feature>
<dbReference type="AlphaFoldDB" id="A0A087TC33"/>
<dbReference type="SMART" id="SM00510">
    <property type="entry name" value="TFS2M"/>
    <property type="match status" value="1"/>
</dbReference>
<evidence type="ECO:0000313" key="8">
    <source>
        <dbReference type="EMBL" id="KFM62672.1"/>
    </source>
</evidence>
<dbReference type="InterPro" id="IPR011011">
    <property type="entry name" value="Znf_FYVE_PHD"/>
</dbReference>
<dbReference type="InterPro" id="IPR036575">
    <property type="entry name" value="TFIIS_cen_dom_sf"/>
</dbReference>
<dbReference type="PROSITE" id="PS01359">
    <property type="entry name" value="ZF_PHD_1"/>
    <property type="match status" value="1"/>
</dbReference>
<gene>
    <name evidence="8" type="ORF">X975_02174</name>
</gene>
<sequence length="1250" mass="140370">MACEKTLATEAEYVRKKDEIQNVDDAGEVVRSIIGDITAGNIEPSVKCVENHGNLEKLASESCSTSESSNAEVVETTCDIFQGSARESLNIDLIFLEHSYAINPDCLTKEVEEDVAEEEATPFVKESKSQNVSLPVRRSQRQIEKLERELSEKVISTKDLLSEEHSSKPKMADLKLNITLEGKEHTENSISSSSPSSNLCDVSIFNGNFDKSKQQIKEEEKQEMVNNDHHLSSDLKTEVKSKLLEDEDVNNSLLLNKKTERLRKKKSTIADKSAVSEIKSELPRKTRSCRSRNLQLNKRCNKMTVERKRVVLDANESDLKSEKPEIRQNKRRRNSSKSTSSLVTDNELSSPEKNPTNQKVRKRNASASSVLGKISATKGASIEAVNCHKRKKCVSLSEDRVCLQNTESEIVEKKLSIEGKDLIQKYPKTASTPSPQKAVRQKKVLRRESLRFGLSENEPPLFSQPDVMVKVKSDDSPTKKDEKEKCDVSLVKKNEKKITVNSVFKKEEQEKTVSCYKKDDKEKNDLENKIRAICGEALISTDEKIVDKKIHLSEVPQTKEACDNQIITHNTQTENSCAKEPDMERTGICKGVIDNINESEVAPEIESLPPSPDCKNSTALKSVTEFALENESNDNEAELKATQESVLCMNDQKLPSSGLVQELPKPERKSRRLIKKKEFFEDILSKDSASSTTSKKSSTSQIKKSGDERQGVDDFKGKRKGRADSNSGKVKKTVAGAEESQPASDSSSEDDPEKLWCICRKPHNDRFMIQCDACEDWFHGSCVNVTRQLGRQLEKLNKEWKCPNCQQKEQMITLESKPSTENSSTSAVLQKMGVSEIKHVKIEESHKISTRKETASSTEIISAKSVPSKVNETNNNALMKSEPLTKKCDHIEERKKANKQGESSYHNGGIANVMTNMEHTLSVAKMKQASGTTDKSECKKDSLAKNETSSKSVGRKLSDKKNSINSAKQKVSKDVLKRKQVCVSCPKIASENSCYCSPNCIEKHVADCLKVMKETKGALKGAEFDAQRLVVFDRIKGNVIANDNGPTVGEIVSWLKSNPTFQIACSSPASNTKKSNSQKQNSDSSTTVPEKKDSNDESSKSTVRFNVRKTLKNILMDRCKNAEDIQMTEDEIRRIAVKIEEELHSLFKDNSFKYRAKYRSLMFNIKDPRNQGLFRKILKGNIPPDRLVRMSSEELASMELAKWREQENQHLLDMIKRVQLEQQKTGSGLLLKKTHKGEVEIEDDFTNIIE</sequence>
<feature type="compositionally biased region" description="Basic and acidic residues" evidence="5">
    <location>
        <begin position="934"/>
        <end position="944"/>
    </location>
</feature>
<feature type="compositionally biased region" description="Basic and acidic residues" evidence="5">
    <location>
        <begin position="704"/>
        <end position="716"/>
    </location>
</feature>
<accession>A0A087TC33</accession>
<dbReference type="InterPro" id="IPR001965">
    <property type="entry name" value="Znf_PHD"/>
</dbReference>
<feature type="compositionally biased region" description="Basic and acidic residues" evidence="5">
    <location>
        <begin position="1089"/>
        <end position="1099"/>
    </location>
</feature>
<evidence type="ECO:0000259" key="6">
    <source>
        <dbReference type="PROSITE" id="PS50016"/>
    </source>
</evidence>
<feature type="region of interest" description="Disordered" evidence="5">
    <location>
        <begin position="1066"/>
        <end position="1101"/>
    </location>
</feature>
<feature type="domain" description="TFIIS central" evidence="7">
    <location>
        <begin position="1103"/>
        <end position="1223"/>
    </location>
</feature>
<feature type="compositionally biased region" description="Low complexity" evidence="5">
    <location>
        <begin position="686"/>
        <end position="703"/>
    </location>
</feature>
<reference evidence="8 9" key="1">
    <citation type="submission" date="2013-11" db="EMBL/GenBank/DDBJ databases">
        <title>Genome sequencing of Stegodyphus mimosarum.</title>
        <authorList>
            <person name="Bechsgaard J."/>
        </authorList>
    </citation>
    <scope>NUCLEOTIDE SEQUENCE [LARGE SCALE GENOMIC DNA]</scope>
</reference>
<keyword evidence="3" id="KW-0862">Zinc</keyword>
<dbReference type="GO" id="GO:0008270">
    <property type="term" value="F:zinc ion binding"/>
    <property type="evidence" value="ECO:0007669"/>
    <property type="project" value="UniProtKB-KW"/>
</dbReference>
<dbReference type="CDD" id="cd15552">
    <property type="entry name" value="PHD_PHF3_like"/>
    <property type="match status" value="1"/>
</dbReference>
<keyword evidence="9" id="KW-1185">Reference proteome</keyword>
<feature type="region of interest" description="Disordered" evidence="5">
    <location>
        <begin position="316"/>
        <end position="369"/>
    </location>
</feature>
<name>A0A087TC33_STEMI</name>
<evidence type="ECO:0000256" key="1">
    <source>
        <dbReference type="ARBA" id="ARBA00022723"/>
    </source>
</evidence>
<dbReference type="SUPFAM" id="SSF57903">
    <property type="entry name" value="FYVE/PHD zinc finger"/>
    <property type="match status" value="1"/>
</dbReference>
<dbReference type="STRING" id="407821.A0A087TC33"/>
<dbReference type="EMBL" id="KK114544">
    <property type="protein sequence ID" value="KFM62672.1"/>
    <property type="molecule type" value="Genomic_DNA"/>
</dbReference>